<accession>A0A0B7KSC4</accession>
<protein>
    <submittedName>
        <fullName evidence="1">Uncharacterized protein</fullName>
    </submittedName>
</protein>
<sequence>MEASNDKDGPKTSESRTCCEICRYGEVLMVGQDAGEVHDSNRARVSGVKLTQAIAGISTLWRARSGCNWIN</sequence>
<reference evidence="1" key="1">
    <citation type="submission" date="2015-01" db="EMBL/GenBank/DDBJ databases">
        <authorList>
            <person name="Durling Mikael"/>
        </authorList>
    </citation>
    <scope>NUCLEOTIDE SEQUENCE</scope>
</reference>
<dbReference type="EMBL" id="CDPU01000139">
    <property type="protein sequence ID" value="CEO57746.1"/>
    <property type="molecule type" value="Genomic_DNA"/>
</dbReference>
<gene>
    <name evidence="1" type="ORF">BN869_000013804_1</name>
</gene>
<proteinExistence type="predicted"/>
<name>A0A0B7KSC4_BIOOC</name>
<organism evidence="1">
    <name type="scientific">Bionectria ochroleuca</name>
    <name type="common">Gliocladium roseum</name>
    <dbReference type="NCBI Taxonomy" id="29856"/>
    <lineage>
        <taxon>Eukaryota</taxon>
        <taxon>Fungi</taxon>
        <taxon>Dikarya</taxon>
        <taxon>Ascomycota</taxon>
        <taxon>Pezizomycotina</taxon>
        <taxon>Sordariomycetes</taxon>
        <taxon>Hypocreomycetidae</taxon>
        <taxon>Hypocreales</taxon>
        <taxon>Bionectriaceae</taxon>
        <taxon>Clonostachys</taxon>
    </lineage>
</organism>
<evidence type="ECO:0000313" key="1">
    <source>
        <dbReference type="EMBL" id="CEO57746.1"/>
    </source>
</evidence>
<dbReference type="AlphaFoldDB" id="A0A0B7KSC4"/>